<accession>A0A221W9G6</accession>
<dbReference type="KEGG" id="ahg:AHOG_23565"/>
<keyword evidence="3" id="KW-1185">Reference proteome</keyword>
<dbReference type="InterPro" id="IPR006976">
    <property type="entry name" value="VanZ-like"/>
</dbReference>
<feature type="domain" description="VanZ-like" evidence="1">
    <location>
        <begin position="73"/>
        <end position="148"/>
    </location>
</feature>
<organism evidence="2 3">
    <name type="scientific">Actinoalloteichus hoggarensis</name>
    <dbReference type="NCBI Taxonomy" id="1470176"/>
    <lineage>
        <taxon>Bacteria</taxon>
        <taxon>Bacillati</taxon>
        <taxon>Actinomycetota</taxon>
        <taxon>Actinomycetes</taxon>
        <taxon>Pseudonocardiales</taxon>
        <taxon>Pseudonocardiaceae</taxon>
        <taxon>Actinoalloteichus</taxon>
    </lineage>
</organism>
<dbReference type="AlphaFoldDB" id="A0A221W9G6"/>
<dbReference type="Pfam" id="PF04892">
    <property type="entry name" value="VanZ"/>
    <property type="match status" value="1"/>
</dbReference>
<protein>
    <submittedName>
        <fullName evidence="2">VanZ like family protein</fullName>
    </submittedName>
</protein>
<dbReference type="OrthoDB" id="4833326at2"/>
<proteinExistence type="predicted"/>
<reference evidence="2 3" key="1">
    <citation type="submission" date="2017-07" db="EMBL/GenBank/DDBJ databases">
        <title>Complete genome sequence of Actinoalloteichus hoggarensis DSM 45943, type strain of Actinoalloteichus hoggarensis.</title>
        <authorList>
            <person name="Ruckert C."/>
            <person name="Nouioui I."/>
            <person name="Willmese J."/>
            <person name="van Wezel G."/>
            <person name="Klenk H.-P."/>
            <person name="Kalinowski J."/>
            <person name="Zotchev S.B."/>
        </authorList>
    </citation>
    <scope>NUCLEOTIDE SEQUENCE [LARGE SCALE GENOMIC DNA]</scope>
    <source>
        <strain evidence="2 3">DSM 45943</strain>
    </source>
</reference>
<gene>
    <name evidence="2" type="ORF">AHOG_23565</name>
</gene>
<sequence length="163" mass="17396">MISTFLVTYPWLTTTALMLLIVVGPLAGAWLADRPRATRVLLGLSIAAVLVLTFAPASRELEIGCSVEWDLPRLGAVELMANVILFVPVVLLAGVLTRRPILMVAVASGASVLIELVQAFATVFGRSCSTNDWLANTLGALLGAVLAVAALWLARSFQARIRR</sequence>
<evidence type="ECO:0000313" key="2">
    <source>
        <dbReference type="EMBL" id="ASO22321.1"/>
    </source>
</evidence>
<dbReference type="EMBL" id="CP022521">
    <property type="protein sequence ID" value="ASO22321.1"/>
    <property type="molecule type" value="Genomic_DNA"/>
</dbReference>
<name>A0A221W9G6_9PSEU</name>
<dbReference type="Proteomes" id="UP000204221">
    <property type="component" value="Chromosome"/>
</dbReference>
<dbReference type="RefSeq" id="WP_093943299.1">
    <property type="nucleotide sequence ID" value="NZ_CP022521.1"/>
</dbReference>
<evidence type="ECO:0000313" key="3">
    <source>
        <dbReference type="Proteomes" id="UP000204221"/>
    </source>
</evidence>
<evidence type="ECO:0000259" key="1">
    <source>
        <dbReference type="Pfam" id="PF04892"/>
    </source>
</evidence>